<keyword evidence="2" id="KW-1185">Reference proteome</keyword>
<dbReference type="EMBL" id="PGTY01000001">
    <property type="protein sequence ID" value="PJI92964.1"/>
    <property type="molecule type" value="Genomic_DNA"/>
</dbReference>
<evidence type="ECO:0000313" key="1">
    <source>
        <dbReference type="EMBL" id="PJI92964.1"/>
    </source>
</evidence>
<gene>
    <name evidence="1" type="ORF">BC777_1831</name>
</gene>
<sequence length="92" mass="10156">MVRFDLRCLTDWASQAWPDYWHNAKTPDILEDALSAFLVKGADHSKTFRNLKGEHSAILAHALLIGIGRSGSHPITEIEDALGVSLPPEAHQ</sequence>
<dbReference type="AlphaFoldDB" id="A0A2M8WPY6"/>
<name>A0A2M8WPY6_9RHOB</name>
<proteinExistence type="predicted"/>
<accession>A0A2M8WPY6</accession>
<dbReference type="RefSeq" id="WP_100367722.1">
    <property type="nucleotide sequence ID" value="NZ_PGTY01000001.1"/>
</dbReference>
<evidence type="ECO:0000313" key="2">
    <source>
        <dbReference type="Proteomes" id="UP000228531"/>
    </source>
</evidence>
<comment type="caution">
    <text evidence="1">The sequence shown here is derived from an EMBL/GenBank/DDBJ whole genome shotgun (WGS) entry which is preliminary data.</text>
</comment>
<reference evidence="1 2" key="1">
    <citation type="submission" date="2017-11" db="EMBL/GenBank/DDBJ databases">
        <title>Genomic Encyclopedia of Archaeal and Bacterial Type Strains, Phase II (KMG-II): From Individual Species to Whole Genera.</title>
        <authorList>
            <person name="Goeker M."/>
        </authorList>
    </citation>
    <scope>NUCLEOTIDE SEQUENCE [LARGE SCALE GENOMIC DNA]</scope>
    <source>
        <strain evidence="1 2">DSM 29128</strain>
    </source>
</reference>
<dbReference type="Proteomes" id="UP000228531">
    <property type="component" value="Unassembled WGS sequence"/>
</dbReference>
<protein>
    <submittedName>
        <fullName evidence="1">Uncharacterized protein</fullName>
    </submittedName>
</protein>
<organism evidence="1 2">
    <name type="scientific">Yoonia maricola</name>
    <dbReference type="NCBI Taxonomy" id="420999"/>
    <lineage>
        <taxon>Bacteria</taxon>
        <taxon>Pseudomonadati</taxon>
        <taxon>Pseudomonadota</taxon>
        <taxon>Alphaproteobacteria</taxon>
        <taxon>Rhodobacterales</taxon>
        <taxon>Paracoccaceae</taxon>
        <taxon>Yoonia</taxon>
    </lineage>
</organism>